<gene>
    <name evidence="1" type="ORF">Tci_917987</name>
</gene>
<accession>A0A699WJW5</accession>
<name>A0A699WJW5_TANCI</name>
<organism evidence="1">
    <name type="scientific">Tanacetum cinerariifolium</name>
    <name type="common">Dalmatian daisy</name>
    <name type="synonym">Chrysanthemum cinerariifolium</name>
    <dbReference type="NCBI Taxonomy" id="118510"/>
    <lineage>
        <taxon>Eukaryota</taxon>
        <taxon>Viridiplantae</taxon>
        <taxon>Streptophyta</taxon>
        <taxon>Embryophyta</taxon>
        <taxon>Tracheophyta</taxon>
        <taxon>Spermatophyta</taxon>
        <taxon>Magnoliopsida</taxon>
        <taxon>eudicotyledons</taxon>
        <taxon>Gunneridae</taxon>
        <taxon>Pentapetalae</taxon>
        <taxon>asterids</taxon>
        <taxon>campanulids</taxon>
        <taxon>Asterales</taxon>
        <taxon>Asteraceae</taxon>
        <taxon>Asteroideae</taxon>
        <taxon>Anthemideae</taxon>
        <taxon>Anthemidinae</taxon>
        <taxon>Tanacetum</taxon>
    </lineage>
</organism>
<feature type="non-terminal residue" evidence="1">
    <location>
        <position position="1"/>
    </location>
</feature>
<sequence length="87" mass="9287">ANFADRIGPLFRADLAGGRVGPDEGTGRHFSGKAIGGDGLQMGIARDAFQQDRHRHRAIVHRTLVGDIVKYIDVAGLRVGEQLLGAP</sequence>
<protein>
    <submittedName>
        <fullName evidence="1">Uncharacterized protein</fullName>
    </submittedName>
</protein>
<dbReference type="EMBL" id="BKCJ011663119">
    <property type="protein sequence ID" value="GFD46018.1"/>
    <property type="molecule type" value="Genomic_DNA"/>
</dbReference>
<dbReference type="AlphaFoldDB" id="A0A699WJW5"/>
<proteinExistence type="predicted"/>
<comment type="caution">
    <text evidence="1">The sequence shown here is derived from an EMBL/GenBank/DDBJ whole genome shotgun (WGS) entry which is preliminary data.</text>
</comment>
<reference evidence="1" key="1">
    <citation type="journal article" date="2019" name="Sci. Rep.">
        <title>Draft genome of Tanacetum cinerariifolium, the natural source of mosquito coil.</title>
        <authorList>
            <person name="Yamashiro T."/>
            <person name="Shiraishi A."/>
            <person name="Satake H."/>
            <person name="Nakayama K."/>
        </authorList>
    </citation>
    <scope>NUCLEOTIDE SEQUENCE</scope>
</reference>
<evidence type="ECO:0000313" key="1">
    <source>
        <dbReference type="EMBL" id="GFD46018.1"/>
    </source>
</evidence>
<feature type="non-terminal residue" evidence="1">
    <location>
        <position position="87"/>
    </location>
</feature>